<dbReference type="Proteomes" id="UP000440578">
    <property type="component" value="Unassembled WGS sequence"/>
</dbReference>
<dbReference type="GO" id="GO:0006508">
    <property type="term" value="P:proteolysis"/>
    <property type="evidence" value="ECO:0007669"/>
    <property type="project" value="InterPro"/>
</dbReference>
<dbReference type="PROSITE" id="PS00135">
    <property type="entry name" value="TRYPSIN_SER"/>
    <property type="match status" value="1"/>
</dbReference>
<dbReference type="InterPro" id="IPR009003">
    <property type="entry name" value="Peptidase_S1_PA"/>
</dbReference>
<accession>A0A6A4V4L9</accession>
<dbReference type="PANTHER" id="PTHR24253">
    <property type="entry name" value="TRANSMEMBRANE PROTEASE SERINE"/>
    <property type="match status" value="1"/>
</dbReference>
<dbReference type="PROSITE" id="PS50240">
    <property type="entry name" value="TRYPSIN_DOM"/>
    <property type="match status" value="1"/>
</dbReference>
<sequence>MTSYDVRRLVVRLGDHDIQRDDEADHDEYGVARIIRHKGFSDQTLHTDIALLTLSKKVTFRENIRPICLVSDEAVHYAGDNVTVAGWGSLSEAAALRADFDELELQYQRVLLHHPGSIIVMGDLNCNLLDTDPNPSKDRICDIYLTEAAANELQLQGEDEDVDLETVNGSSQVRMKKTQVQLSSVDEGYKAKLSAFVIKDLSSASTKIDWNLMKDRWDHMKKIPFPTVSRKGGIDMLIGLTGDTMFLFLPEETIQGPPGDPVAVKTPLGWTAFGPVSGAEMESIKTLRTHIRSKLKVENQEEIKAMREMTELEVIGVREQKEKILSVEDKEAMKKVEKMKHEGGRYEVNVPWRNDEPNLSGNFGYTLSRLRKTEENMKKRKDEAMEKKYAGRQPSVLQKVTLQVWENSQCASSYGKSAPGGIISSMLCAAAAGKDSCSGDSGGPLMHVTNGVVYQVGVVSWGIGCAKPEYPGVYTRVASLRSWIERNREAY</sequence>
<dbReference type="SUPFAM" id="SSF50494">
    <property type="entry name" value="Trypsin-like serine proteases"/>
    <property type="match status" value="1"/>
</dbReference>
<feature type="domain" description="Peptidase S1" evidence="3">
    <location>
        <begin position="1"/>
        <end position="489"/>
    </location>
</feature>
<dbReference type="CDD" id="cd00190">
    <property type="entry name" value="Tryp_SPc"/>
    <property type="match status" value="1"/>
</dbReference>
<comment type="similarity">
    <text evidence="2">Belongs to the peptidase S1 family. CLIP subfamily.</text>
</comment>
<protein>
    <submittedName>
        <fullName evidence="4">Trypsin-1</fullName>
    </submittedName>
</protein>
<dbReference type="InterPro" id="IPR001254">
    <property type="entry name" value="Trypsin_dom"/>
</dbReference>
<dbReference type="Pfam" id="PF00089">
    <property type="entry name" value="Trypsin"/>
    <property type="match status" value="2"/>
</dbReference>
<evidence type="ECO:0000313" key="5">
    <source>
        <dbReference type="Proteomes" id="UP000440578"/>
    </source>
</evidence>
<dbReference type="EMBL" id="VIIS01002129">
    <property type="protein sequence ID" value="KAF0288109.1"/>
    <property type="molecule type" value="Genomic_DNA"/>
</dbReference>
<keyword evidence="5" id="KW-1185">Reference proteome</keyword>
<evidence type="ECO:0000256" key="2">
    <source>
        <dbReference type="ARBA" id="ARBA00024195"/>
    </source>
</evidence>
<evidence type="ECO:0000256" key="1">
    <source>
        <dbReference type="ARBA" id="ARBA00023157"/>
    </source>
</evidence>
<dbReference type="InterPro" id="IPR043504">
    <property type="entry name" value="Peptidase_S1_PA_chymotrypsin"/>
</dbReference>
<dbReference type="PANTHER" id="PTHR24253:SF148">
    <property type="entry name" value="CLIP-DOMAIN SERINE PROTEASE"/>
    <property type="match status" value="1"/>
</dbReference>
<dbReference type="Gene3D" id="2.40.10.10">
    <property type="entry name" value="Trypsin-like serine proteases"/>
    <property type="match status" value="2"/>
</dbReference>
<evidence type="ECO:0000313" key="4">
    <source>
        <dbReference type="EMBL" id="KAF0288109.1"/>
    </source>
</evidence>
<keyword evidence="1" id="KW-1015">Disulfide bond</keyword>
<evidence type="ECO:0000259" key="3">
    <source>
        <dbReference type="PROSITE" id="PS50240"/>
    </source>
</evidence>
<organism evidence="4 5">
    <name type="scientific">Amphibalanus amphitrite</name>
    <name type="common">Striped barnacle</name>
    <name type="synonym">Balanus amphitrite</name>
    <dbReference type="NCBI Taxonomy" id="1232801"/>
    <lineage>
        <taxon>Eukaryota</taxon>
        <taxon>Metazoa</taxon>
        <taxon>Ecdysozoa</taxon>
        <taxon>Arthropoda</taxon>
        <taxon>Crustacea</taxon>
        <taxon>Multicrustacea</taxon>
        <taxon>Cirripedia</taxon>
        <taxon>Thoracica</taxon>
        <taxon>Thoracicalcarea</taxon>
        <taxon>Balanomorpha</taxon>
        <taxon>Balanoidea</taxon>
        <taxon>Balanidae</taxon>
        <taxon>Amphibalaninae</taxon>
        <taxon>Amphibalanus</taxon>
    </lineage>
</organism>
<comment type="caution">
    <text evidence="4">The sequence shown here is derived from an EMBL/GenBank/DDBJ whole genome shotgun (WGS) entry which is preliminary data.</text>
</comment>
<proteinExistence type="inferred from homology"/>
<dbReference type="InterPro" id="IPR033116">
    <property type="entry name" value="TRYPSIN_SER"/>
</dbReference>
<dbReference type="OrthoDB" id="546450at2759"/>
<dbReference type="FunFam" id="2.40.10.10:FF:000002">
    <property type="entry name" value="Transmembrane protease serine"/>
    <property type="match status" value="1"/>
</dbReference>
<dbReference type="SMART" id="SM00020">
    <property type="entry name" value="Tryp_SPc"/>
    <property type="match status" value="1"/>
</dbReference>
<reference evidence="4 5" key="1">
    <citation type="submission" date="2019-07" db="EMBL/GenBank/DDBJ databases">
        <title>Draft genome assembly of a fouling barnacle, Amphibalanus amphitrite (Darwin, 1854): The first reference genome for Thecostraca.</title>
        <authorList>
            <person name="Kim W."/>
        </authorList>
    </citation>
    <scope>NUCLEOTIDE SEQUENCE [LARGE SCALE GENOMIC DNA]</scope>
    <source>
        <strain evidence="4">SNU_AA5</strain>
        <tissue evidence="4">Soma without cirri and trophi</tissue>
    </source>
</reference>
<dbReference type="AlphaFoldDB" id="A0A6A4V4L9"/>
<gene>
    <name evidence="4" type="primary">TRYP_2</name>
    <name evidence="4" type="ORF">FJT64_013517</name>
</gene>
<dbReference type="GO" id="GO:0004252">
    <property type="term" value="F:serine-type endopeptidase activity"/>
    <property type="evidence" value="ECO:0007669"/>
    <property type="project" value="InterPro"/>
</dbReference>
<name>A0A6A4V4L9_AMPAM</name>